<accession>A0AB39VD43</accession>
<proteinExistence type="predicted"/>
<feature type="domain" description="AAA-ATPase-like" evidence="1">
    <location>
        <begin position="10"/>
        <end position="45"/>
    </location>
</feature>
<dbReference type="AlphaFoldDB" id="A0AB39VD43"/>
<protein>
    <submittedName>
        <fullName evidence="2">AAA family ATPase</fullName>
    </submittedName>
</protein>
<organism evidence="2">
    <name type="scientific">Leptotrichia rugosa</name>
    <dbReference type="NCBI Taxonomy" id="3239302"/>
    <lineage>
        <taxon>Bacteria</taxon>
        <taxon>Fusobacteriati</taxon>
        <taxon>Fusobacteriota</taxon>
        <taxon>Fusobacteriia</taxon>
        <taxon>Fusobacteriales</taxon>
        <taxon>Leptotrichiaceae</taxon>
        <taxon>Leptotrichia</taxon>
    </lineage>
</organism>
<evidence type="ECO:0000313" key="2">
    <source>
        <dbReference type="EMBL" id="XDU65884.1"/>
    </source>
</evidence>
<dbReference type="EMBL" id="CP165644">
    <property type="protein sequence ID" value="XDU65884.1"/>
    <property type="molecule type" value="Genomic_DNA"/>
</dbReference>
<reference evidence="2" key="1">
    <citation type="submission" date="2024-07" db="EMBL/GenBank/DDBJ databases">
        <authorList>
            <person name="Li X.-J."/>
            <person name="Wang X."/>
        </authorList>
    </citation>
    <scope>NUCLEOTIDE SEQUENCE</scope>
    <source>
        <strain evidence="2">HSP-334</strain>
    </source>
</reference>
<dbReference type="Pfam" id="PF09820">
    <property type="entry name" value="AAA-ATPase_like"/>
    <property type="match status" value="1"/>
</dbReference>
<sequence length="62" mass="7391">MKKKKKGLAIGNSDFKEIIQENGYYIDKTKFIEDLLEDLSKVKLFTKKIWKNSKFVDVKIFF</sequence>
<dbReference type="InterPro" id="IPR018631">
    <property type="entry name" value="AAA-ATPase-like_dom"/>
</dbReference>
<name>A0AB39VD43_9FUSO</name>
<dbReference type="KEGG" id="lrug:AB8B22_05500"/>
<evidence type="ECO:0000259" key="1">
    <source>
        <dbReference type="Pfam" id="PF09820"/>
    </source>
</evidence>
<gene>
    <name evidence="2" type="ORF">AB8B22_05500</name>
</gene>